<protein>
    <recommendedName>
        <fullName evidence="1">Reverse transcriptase Ty1/copia-type domain-containing protein</fullName>
    </recommendedName>
</protein>
<dbReference type="EMBL" id="QXFW01003342">
    <property type="protein sequence ID" value="KAE8971391.1"/>
    <property type="molecule type" value="Genomic_DNA"/>
</dbReference>
<dbReference type="AlphaFoldDB" id="A0A6A3HP10"/>
<reference evidence="2 3" key="1">
    <citation type="submission" date="2018-09" db="EMBL/GenBank/DDBJ databases">
        <title>Genomic investigation of the strawberry pathogen Phytophthora fragariae indicates pathogenicity is determined by transcriptional variation in three key races.</title>
        <authorList>
            <person name="Adams T.M."/>
            <person name="Armitage A.D."/>
            <person name="Sobczyk M.K."/>
            <person name="Bates H.J."/>
            <person name="Dunwell J.M."/>
            <person name="Nellist C.F."/>
            <person name="Harrison R.J."/>
        </authorList>
    </citation>
    <scope>NUCLEOTIDE SEQUENCE [LARGE SCALE GENOMIC DNA]</scope>
    <source>
        <strain evidence="2 3">SCRP245</strain>
    </source>
</reference>
<accession>A0A6A3HP10</accession>
<dbReference type="SUPFAM" id="SSF56672">
    <property type="entry name" value="DNA/RNA polymerases"/>
    <property type="match status" value="1"/>
</dbReference>
<comment type="caution">
    <text evidence="2">The sequence shown here is derived from an EMBL/GenBank/DDBJ whole genome shotgun (WGS) entry which is preliminary data.</text>
</comment>
<dbReference type="InterPro" id="IPR013103">
    <property type="entry name" value="RVT_2"/>
</dbReference>
<dbReference type="InterPro" id="IPR043502">
    <property type="entry name" value="DNA/RNA_pol_sf"/>
</dbReference>
<sequence>MRPRRAQKPNVRLLDYVVGHVRATGADIDIPNTYKQVRASKHWPQWRAAMLTELKLLSDHKTWRLVSRAKAKKSKVITCRWVFAVKRDERGRVKRFKARLVIHGFKQELGVNYTETYAPVIRFETIRAAIYYAMQRGWEVLQYDVKTAFLYGALDELIFMEQPPGFQVDGPGLVCELLKSLYGLKQAPNIWNRTLQAKLLTMGFERLDSDYGLYVLMVNGEVKLLLTVYVYELLLMGPREKCLEVAASLQETFELTTMGTVKYLLGVEILINRPQREIVYSQRQYIIEVLKRFHMCDCNRCATPDATTPSTATVAAATGYLPYRELVGALQYLVSAPRPDIAHATRHRG</sequence>
<organism evidence="2 3">
    <name type="scientific">Phytophthora fragariae</name>
    <dbReference type="NCBI Taxonomy" id="53985"/>
    <lineage>
        <taxon>Eukaryota</taxon>
        <taxon>Sar</taxon>
        <taxon>Stramenopiles</taxon>
        <taxon>Oomycota</taxon>
        <taxon>Peronosporomycetes</taxon>
        <taxon>Peronosporales</taxon>
        <taxon>Peronosporaceae</taxon>
        <taxon>Phytophthora</taxon>
    </lineage>
</organism>
<evidence type="ECO:0000313" key="3">
    <source>
        <dbReference type="Proteomes" id="UP000460718"/>
    </source>
</evidence>
<dbReference type="Pfam" id="PF07727">
    <property type="entry name" value="RVT_2"/>
    <property type="match status" value="1"/>
</dbReference>
<evidence type="ECO:0000259" key="1">
    <source>
        <dbReference type="Pfam" id="PF07727"/>
    </source>
</evidence>
<feature type="domain" description="Reverse transcriptase Ty1/copia-type" evidence="1">
    <location>
        <begin position="61"/>
        <end position="304"/>
    </location>
</feature>
<gene>
    <name evidence="2" type="ORF">PF011_g26049</name>
</gene>
<evidence type="ECO:0000313" key="2">
    <source>
        <dbReference type="EMBL" id="KAE8971391.1"/>
    </source>
</evidence>
<dbReference type="Proteomes" id="UP000460718">
    <property type="component" value="Unassembled WGS sequence"/>
</dbReference>
<proteinExistence type="predicted"/>
<name>A0A6A3HP10_9STRA</name>